<dbReference type="Pfam" id="PF01464">
    <property type="entry name" value="SLT"/>
    <property type="match status" value="1"/>
</dbReference>
<dbReference type="GO" id="GO:0008933">
    <property type="term" value="F:peptidoglycan lytic transglycosylase activity"/>
    <property type="evidence" value="ECO:0007669"/>
    <property type="project" value="InterPro"/>
</dbReference>
<evidence type="ECO:0000256" key="1">
    <source>
        <dbReference type="ARBA" id="ARBA00007734"/>
    </source>
</evidence>
<dbReference type="InterPro" id="IPR008258">
    <property type="entry name" value="Transglycosylase_SLT_dom_1"/>
</dbReference>
<feature type="domain" description="Transglycosylase SLT" evidence="2">
    <location>
        <begin position="91"/>
        <end position="190"/>
    </location>
</feature>
<sequence length="214" mass="24116">MRIEKVMPLGNRTLIHTFSLTLVSILALLFLPEALHAERFIRVCKKGVICYYFSNRPTPTSHIATYAGRGRIKLCASTAGRRRSARELEPLIEAASRRHNLPPALIKAVIRVESNFNPAATSPKGAQGLMQLMPGTAEQLQVSDPYDVQENIHGGTRYLRMLLEKFGFKLPLALAAYNAGPQRVEKRQDVPNIPETQAFVRDVCRNYLQYDRQN</sequence>
<comment type="similarity">
    <text evidence="1">Belongs to the transglycosylase Slt family.</text>
</comment>
<dbReference type="PROSITE" id="PS00922">
    <property type="entry name" value="TRANSGLYCOSYLASE"/>
    <property type="match status" value="1"/>
</dbReference>
<dbReference type="GO" id="GO:0000270">
    <property type="term" value="P:peptidoglycan metabolic process"/>
    <property type="evidence" value="ECO:0007669"/>
    <property type="project" value="InterPro"/>
</dbReference>
<gene>
    <name evidence="3" type="ordered locus">Desac_2596</name>
</gene>
<protein>
    <submittedName>
        <fullName evidence="3">Lytic transglycosylase catalytic</fullName>
    </submittedName>
</protein>
<evidence type="ECO:0000313" key="4">
    <source>
        <dbReference type="Proteomes" id="UP000000483"/>
    </source>
</evidence>
<dbReference type="HOGENOM" id="CLU_065765_1_1_7"/>
<dbReference type="EMBL" id="CP002629">
    <property type="protein sequence ID" value="AEB10413.1"/>
    <property type="molecule type" value="Genomic_DNA"/>
</dbReference>
<dbReference type="PANTHER" id="PTHR37423">
    <property type="entry name" value="SOLUBLE LYTIC MUREIN TRANSGLYCOSYLASE-RELATED"/>
    <property type="match status" value="1"/>
</dbReference>
<dbReference type="Gene3D" id="1.10.530.10">
    <property type="match status" value="1"/>
</dbReference>
<dbReference type="KEGG" id="dao:Desac_2596"/>
<dbReference type="Proteomes" id="UP000000483">
    <property type="component" value="Chromosome"/>
</dbReference>
<accession>F2NDR6</accession>
<evidence type="ECO:0000313" key="3">
    <source>
        <dbReference type="EMBL" id="AEB10413.1"/>
    </source>
</evidence>
<dbReference type="GO" id="GO:0016020">
    <property type="term" value="C:membrane"/>
    <property type="evidence" value="ECO:0007669"/>
    <property type="project" value="InterPro"/>
</dbReference>
<dbReference type="RefSeq" id="WP_013707522.1">
    <property type="nucleotide sequence ID" value="NC_015388.1"/>
</dbReference>
<dbReference type="CDD" id="cd00254">
    <property type="entry name" value="LT-like"/>
    <property type="match status" value="1"/>
</dbReference>
<keyword evidence="4" id="KW-1185">Reference proteome</keyword>
<dbReference type="STRING" id="880072.Desac_2596"/>
<reference evidence="4" key="2">
    <citation type="submission" date="2011-03" db="EMBL/GenBank/DDBJ databases">
        <title>The complete genome of Desulfobacca acetoxidans DSM 11109.</title>
        <authorList>
            <consortium name="US DOE Joint Genome Institute (JGI-PGF)"/>
            <person name="Lucas S."/>
            <person name="Copeland A."/>
            <person name="Lapidus A."/>
            <person name="Bruce D."/>
            <person name="Goodwin L."/>
            <person name="Pitluck S."/>
            <person name="Peters L."/>
            <person name="Kyrpides N."/>
            <person name="Mavromatis K."/>
            <person name="Ivanova N."/>
            <person name="Ovchinnikova G."/>
            <person name="Teshima H."/>
            <person name="Detter J.C."/>
            <person name="Han C."/>
            <person name="Land M."/>
            <person name="Hauser L."/>
            <person name="Markowitz V."/>
            <person name="Cheng J.-F."/>
            <person name="Hugenholtz P."/>
            <person name="Woyke T."/>
            <person name="Wu D."/>
            <person name="Spring S."/>
            <person name="Schueler E."/>
            <person name="Brambilla E."/>
            <person name="Klenk H.-P."/>
            <person name="Eisen J.A."/>
        </authorList>
    </citation>
    <scope>NUCLEOTIDE SEQUENCE [LARGE SCALE GENOMIC DNA]</scope>
    <source>
        <strain evidence="4">ATCC 700848 / DSM 11109 / ASRB2</strain>
    </source>
</reference>
<dbReference type="PANTHER" id="PTHR37423:SF2">
    <property type="entry name" value="MEMBRANE-BOUND LYTIC MUREIN TRANSGLYCOSYLASE C"/>
    <property type="match status" value="1"/>
</dbReference>
<name>F2NDR6_DESAR</name>
<dbReference type="InterPro" id="IPR023346">
    <property type="entry name" value="Lysozyme-like_dom_sf"/>
</dbReference>
<dbReference type="AlphaFoldDB" id="F2NDR6"/>
<evidence type="ECO:0000259" key="2">
    <source>
        <dbReference type="Pfam" id="PF01464"/>
    </source>
</evidence>
<dbReference type="SUPFAM" id="SSF53955">
    <property type="entry name" value="Lysozyme-like"/>
    <property type="match status" value="1"/>
</dbReference>
<organism evidence="3 4">
    <name type="scientific">Desulfobacca acetoxidans (strain ATCC 700848 / DSM 11109 / ASRB2)</name>
    <dbReference type="NCBI Taxonomy" id="880072"/>
    <lineage>
        <taxon>Bacteria</taxon>
        <taxon>Pseudomonadati</taxon>
        <taxon>Thermodesulfobacteriota</taxon>
        <taxon>Desulfobaccia</taxon>
        <taxon>Desulfobaccales</taxon>
        <taxon>Desulfobaccaceae</taxon>
        <taxon>Desulfobacca</taxon>
    </lineage>
</organism>
<proteinExistence type="inferred from homology"/>
<dbReference type="InterPro" id="IPR000189">
    <property type="entry name" value="Transglyc_AS"/>
</dbReference>
<reference evidence="3 4" key="1">
    <citation type="journal article" date="2011" name="Stand. Genomic Sci.">
        <title>Complete genome sequence of the acetate-degrading sulfate reducer Desulfobacca acetoxidans type strain (ASRB2).</title>
        <authorList>
            <person name="Goker M."/>
            <person name="Teshima H."/>
            <person name="Lapidus A."/>
            <person name="Nolan M."/>
            <person name="Lucas S."/>
            <person name="Hammon N."/>
            <person name="Deshpande S."/>
            <person name="Cheng J.F."/>
            <person name="Tapia R."/>
            <person name="Han C."/>
            <person name="Goodwin L."/>
            <person name="Pitluck S."/>
            <person name="Huntemann M."/>
            <person name="Liolios K."/>
            <person name="Ivanova N."/>
            <person name="Pagani I."/>
            <person name="Mavromatis K."/>
            <person name="Ovchinikova G."/>
            <person name="Pati A."/>
            <person name="Chen A."/>
            <person name="Palaniappan K."/>
            <person name="Land M."/>
            <person name="Hauser L."/>
            <person name="Brambilla E.M."/>
            <person name="Rohde M."/>
            <person name="Spring S."/>
            <person name="Detter J.C."/>
            <person name="Woyke T."/>
            <person name="Bristow J."/>
            <person name="Eisen J.A."/>
            <person name="Markowitz V."/>
            <person name="Hugenholtz P."/>
            <person name="Kyrpides N.C."/>
            <person name="Klenk H.P."/>
        </authorList>
    </citation>
    <scope>NUCLEOTIDE SEQUENCE [LARGE SCALE GENOMIC DNA]</scope>
    <source>
        <strain evidence="4">ATCC 700848 / DSM 11109 / ASRB2</strain>
    </source>
</reference>
<dbReference type="eggNOG" id="COG0741">
    <property type="taxonomic scope" value="Bacteria"/>
</dbReference>